<dbReference type="VEuPathDB" id="FungiDB:TEQG_08623"/>
<dbReference type="EMBL" id="DS995726">
    <property type="protein sequence ID" value="EGE03251.1"/>
    <property type="molecule type" value="Genomic_DNA"/>
</dbReference>
<proteinExistence type="predicted"/>
<reference evidence="2" key="1">
    <citation type="journal article" date="2012" name="MBio">
        <title>Comparative genome analysis of Trichophyton rubrum and related dermatophytes reveals candidate genes involved in infection.</title>
        <authorList>
            <person name="Martinez D.A."/>
            <person name="Oliver B.G."/>
            <person name="Graeser Y."/>
            <person name="Goldberg J.M."/>
            <person name="Li W."/>
            <person name="Martinez-Rossi N.M."/>
            <person name="Monod M."/>
            <person name="Shelest E."/>
            <person name="Barton R.C."/>
            <person name="Birch E."/>
            <person name="Brakhage A.A."/>
            <person name="Chen Z."/>
            <person name="Gurr S.J."/>
            <person name="Heiman D."/>
            <person name="Heitman J."/>
            <person name="Kosti I."/>
            <person name="Rossi A."/>
            <person name="Saif S."/>
            <person name="Samalova M."/>
            <person name="Saunders C.W."/>
            <person name="Shea T."/>
            <person name="Summerbell R.C."/>
            <person name="Xu J."/>
            <person name="Young S."/>
            <person name="Zeng Q."/>
            <person name="Birren B.W."/>
            <person name="Cuomo C.A."/>
            <person name="White T.C."/>
        </authorList>
    </citation>
    <scope>NUCLEOTIDE SEQUENCE [LARGE SCALE GENOMIC DNA]</scope>
    <source>
        <strain evidence="2">ATCC MYA-4606 / CBS 127.97</strain>
    </source>
</reference>
<dbReference type="Proteomes" id="UP000009169">
    <property type="component" value="Unassembled WGS sequence"/>
</dbReference>
<sequence>MCRVFREALGEYTAIAAKLAAAVSRMAIFSLRGVGWSVAPAMITELKGLYNKIMEPIREIRSEAA</sequence>
<accession>F2PMY3</accession>
<evidence type="ECO:0000313" key="2">
    <source>
        <dbReference type="Proteomes" id="UP000009169"/>
    </source>
</evidence>
<evidence type="ECO:0000313" key="1">
    <source>
        <dbReference type="EMBL" id="EGE03251.1"/>
    </source>
</evidence>
<dbReference type="HOGENOM" id="CLU_2851324_0_0_1"/>
<keyword evidence="2" id="KW-1185">Reference proteome</keyword>
<dbReference type="AlphaFoldDB" id="F2PMY3"/>
<name>F2PMY3_TRIEC</name>
<gene>
    <name evidence="1" type="ORF">TEQG_08623</name>
</gene>
<organism evidence="1 2">
    <name type="scientific">Trichophyton equinum (strain ATCC MYA-4606 / CBS 127.97)</name>
    <name type="common">Horse ringworm fungus</name>
    <dbReference type="NCBI Taxonomy" id="559882"/>
    <lineage>
        <taxon>Eukaryota</taxon>
        <taxon>Fungi</taxon>
        <taxon>Dikarya</taxon>
        <taxon>Ascomycota</taxon>
        <taxon>Pezizomycotina</taxon>
        <taxon>Eurotiomycetes</taxon>
        <taxon>Eurotiomycetidae</taxon>
        <taxon>Onygenales</taxon>
        <taxon>Arthrodermataceae</taxon>
        <taxon>Trichophyton</taxon>
    </lineage>
</organism>
<protein>
    <submittedName>
        <fullName evidence="1">Uncharacterized protein</fullName>
    </submittedName>
</protein>